<dbReference type="Proteomes" id="UP001234202">
    <property type="component" value="Unassembled WGS sequence"/>
</dbReference>
<dbReference type="EMBL" id="JASBWV010000015">
    <property type="protein sequence ID" value="KAJ9122119.1"/>
    <property type="molecule type" value="Genomic_DNA"/>
</dbReference>
<gene>
    <name evidence="1" type="ORF">QFC24_004346</name>
</gene>
<proteinExistence type="predicted"/>
<sequence length="127" mass="13053">MTSPQSYTPPLTAGGFVASPGIQSPSTPGYASPLPSLLSSAKQQRPPVSTRIGGSHLNPAISVVKDFTASRAGSGVGAGSVAPTSVYRQQVSAEDFDKALDDFVDRQVPELEGLLEQVLNGIKISAA</sequence>
<evidence type="ECO:0000313" key="1">
    <source>
        <dbReference type="EMBL" id="KAJ9122119.1"/>
    </source>
</evidence>
<accession>A0ACC2XFA9</accession>
<evidence type="ECO:0000313" key="2">
    <source>
        <dbReference type="Proteomes" id="UP001234202"/>
    </source>
</evidence>
<protein>
    <submittedName>
        <fullName evidence="1">Uncharacterized protein</fullName>
    </submittedName>
</protein>
<comment type="caution">
    <text evidence="1">The sequence shown here is derived from an EMBL/GenBank/DDBJ whole genome shotgun (WGS) entry which is preliminary data.</text>
</comment>
<keyword evidence="2" id="KW-1185">Reference proteome</keyword>
<reference evidence="1" key="1">
    <citation type="submission" date="2023-04" db="EMBL/GenBank/DDBJ databases">
        <title>Draft Genome sequencing of Naganishia species isolated from polar environments using Oxford Nanopore Technology.</title>
        <authorList>
            <person name="Leo P."/>
            <person name="Venkateswaran K."/>
        </authorList>
    </citation>
    <scope>NUCLEOTIDE SEQUENCE</scope>
    <source>
        <strain evidence="1">DBVPG 5303</strain>
    </source>
</reference>
<name>A0ACC2XFA9_9TREE</name>
<organism evidence="1 2">
    <name type="scientific">Naganishia onofrii</name>
    <dbReference type="NCBI Taxonomy" id="1851511"/>
    <lineage>
        <taxon>Eukaryota</taxon>
        <taxon>Fungi</taxon>
        <taxon>Dikarya</taxon>
        <taxon>Basidiomycota</taxon>
        <taxon>Agaricomycotina</taxon>
        <taxon>Tremellomycetes</taxon>
        <taxon>Filobasidiales</taxon>
        <taxon>Filobasidiaceae</taxon>
        <taxon>Naganishia</taxon>
    </lineage>
</organism>